<evidence type="ECO:0000313" key="3">
    <source>
        <dbReference type="EMBL" id="PLW12255.1"/>
    </source>
</evidence>
<feature type="compositionally biased region" description="Polar residues" evidence="1">
    <location>
        <begin position="223"/>
        <end position="238"/>
    </location>
</feature>
<dbReference type="PROSITE" id="PS00028">
    <property type="entry name" value="ZINC_FINGER_C2H2_1"/>
    <property type="match status" value="1"/>
</dbReference>
<feature type="compositionally biased region" description="Basic and acidic residues" evidence="1">
    <location>
        <begin position="23"/>
        <end position="37"/>
    </location>
</feature>
<dbReference type="Proteomes" id="UP000235392">
    <property type="component" value="Unassembled WGS sequence"/>
</dbReference>
<feature type="compositionally biased region" description="Low complexity" evidence="1">
    <location>
        <begin position="1"/>
        <end position="12"/>
    </location>
</feature>
<sequence length="284" mass="31115">MSSQQLPSNPSSPIDPHNPLADQESRDAYLNTRRQEQADELEAPADGGPIRLSTRLRRYPSQIQLRDIPIPAATIPEPAATPVSQWLRTVVPVTPRSDQAFAPRSYWSSESDPSSHSTSLSSSLPPSRNSNSLFQTLEFNRRGLHSPEGISPTNPGYPVTGPSTSSAVRPPGSPAKKPSPLKGFNRLHGKKKHLSPLSIPRPRQIVAVVIPKTRVRPSKNKRQVGSSRTQLALPSSSIRPRDPPVFTCPICSLKLPLLNPLKEHIRLCHPDQYDAALERPKGPA</sequence>
<protein>
    <recommendedName>
        <fullName evidence="2">C2H2-type domain-containing protein</fullName>
    </recommendedName>
</protein>
<comment type="caution">
    <text evidence="3">The sequence shown here is derived from an EMBL/GenBank/DDBJ whole genome shotgun (WGS) entry which is preliminary data.</text>
</comment>
<proteinExistence type="predicted"/>
<dbReference type="EMBL" id="PGCI01000892">
    <property type="protein sequence ID" value="PLW12255.1"/>
    <property type="molecule type" value="Genomic_DNA"/>
</dbReference>
<feature type="domain" description="C2H2-type" evidence="2">
    <location>
        <begin position="248"/>
        <end position="269"/>
    </location>
</feature>
<feature type="region of interest" description="Disordered" evidence="1">
    <location>
        <begin position="216"/>
        <end position="238"/>
    </location>
</feature>
<gene>
    <name evidence="3" type="ORF">PCASD_23043</name>
</gene>
<evidence type="ECO:0000259" key="2">
    <source>
        <dbReference type="PROSITE" id="PS00028"/>
    </source>
</evidence>
<organism evidence="3 4">
    <name type="scientific">Puccinia coronata f. sp. avenae</name>
    <dbReference type="NCBI Taxonomy" id="200324"/>
    <lineage>
        <taxon>Eukaryota</taxon>
        <taxon>Fungi</taxon>
        <taxon>Dikarya</taxon>
        <taxon>Basidiomycota</taxon>
        <taxon>Pucciniomycotina</taxon>
        <taxon>Pucciniomycetes</taxon>
        <taxon>Pucciniales</taxon>
        <taxon>Pucciniaceae</taxon>
        <taxon>Puccinia</taxon>
    </lineage>
</organism>
<name>A0A2N5SGD2_9BASI</name>
<evidence type="ECO:0000256" key="1">
    <source>
        <dbReference type="SAM" id="MobiDB-lite"/>
    </source>
</evidence>
<feature type="region of interest" description="Disordered" evidence="1">
    <location>
        <begin position="94"/>
        <end position="131"/>
    </location>
</feature>
<accession>A0A2N5SGD2</accession>
<feature type="region of interest" description="Disordered" evidence="1">
    <location>
        <begin position="143"/>
        <end position="187"/>
    </location>
</feature>
<feature type="compositionally biased region" description="Low complexity" evidence="1">
    <location>
        <begin position="105"/>
        <end position="131"/>
    </location>
</feature>
<evidence type="ECO:0000313" key="4">
    <source>
        <dbReference type="Proteomes" id="UP000235392"/>
    </source>
</evidence>
<feature type="region of interest" description="Disordered" evidence="1">
    <location>
        <begin position="1"/>
        <end position="55"/>
    </location>
</feature>
<dbReference type="AlphaFoldDB" id="A0A2N5SGD2"/>
<dbReference type="InterPro" id="IPR013087">
    <property type="entry name" value="Znf_C2H2_type"/>
</dbReference>
<reference evidence="3 4" key="1">
    <citation type="submission" date="2017-11" db="EMBL/GenBank/DDBJ databases">
        <title>De novo assembly and phasing of dikaryotic genomes from two isolates of Puccinia coronata f. sp. avenae, the causal agent of oat crown rust.</title>
        <authorList>
            <person name="Miller M.E."/>
            <person name="Zhang Y."/>
            <person name="Omidvar V."/>
            <person name="Sperschneider J."/>
            <person name="Schwessinger B."/>
            <person name="Raley C."/>
            <person name="Palmer J.M."/>
            <person name="Garnica D."/>
            <person name="Upadhyaya N."/>
            <person name="Rathjen J."/>
            <person name="Taylor J.M."/>
            <person name="Park R.F."/>
            <person name="Dodds P.N."/>
            <person name="Hirsch C.D."/>
            <person name="Kianian S.F."/>
            <person name="Figueroa M."/>
        </authorList>
    </citation>
    <scope>NUCLEOTIDE SEQUENCE [LARGE SCALE GENOMIC DNA]</scope>
    <source>
        <strain evidence="3">12SD80</strain>
    </source>
</reference>